<dbReference type="InterPro" id="IPR043502">
    <property type="entry name" value="DNA/RNA_pol_sf"/>
</dbReference>
<dbReference type="OrthoDB" id="411871at2759"/>
<feature type="region of interest" description="Disordered" evidence="2">
    <location>
        <begin position="1323"/>
        <end position="1344"/>
    </location>
</feature>
<feature type="compositionally biased region" description="Pro residues" evidence="2">
    <location>
        <begin position="1326"/>
        <end position="1337"/>
    </location>
</feature>
<evidence type="ECO:0008006" key="7">
    <source>
        <dbReference type="Google" id="ProtNLM"/>
    </source>
</evidence>
<dbReference type="PROSITE" id="PS50878">
    <property type="entry name" value="RT_POL"/>
    <property type="match status" value="1"/>
</dbReference>
<keyword evidence="1" id="KW-0863">Zinc-finger</keyword>
<protein>
    <recommendedName>
        <fullName evidence="7">LINE-1 reverse transcriptase-like</fullName>
    </recommendedName>
</protein>
<evidence type="ECO:0000259" key="4">
    <source>
        <dbReference type="PROSITE" id="PS50878"/>
    </source>
</evidence>
<dbReference type="SUPFAM" id="SSF56672">
    <property type="entry name" value="DNA/RNA polymerases"/>
    <property type="match status" value="1"/>
</dbReference>
<dbReference type="PROSITE" id="PS00028">
    <property type="entry name" value="ZINC_FINGER_C2H2_1"/>
    <property type="match status" value="1"/>
</dbReference>
<dbReference type="SMART" id="SM00355">
    <property type="entry name" value="ZnF_C2H2"/>
    <property type="match status" value="2"/>
</dbReference>
<dbReference type="EMBL" id="CAJNDS010002514">
    <property type="protein sequence ID" value="CAE7506774.1"/>
    <property type="molecule type" value="Genomic_DNA"/>
</dbReference>
<accession>A0A812SXX7</accession>
<evidence type="ECO:0000313" key="5">
    <source>
        <dbReference type="EMBL" id="CAE7506774.1"/>
    </source>
</evidence>
<dbReference type="Proteomes" id="UP000604046">
    <property type="component" value="Unassembled WGS sequence"/>
</dbReference>
<organism evidence="5 6">
    <name type="scientific">Symbiodinium natans</name>
    <dbReference type="NCBI Taxonomy" id="878477"/>
    <lineage>
        <taxon>Eukaryota</taxon>
        <taxon>Sar</taxon>
        <taxon>Alveolata</taxon>
        <taxon>Dinophyceae</taxon>
        <taxon>Suessiales</taxon>
        <taxon>Symbiodiniaceae</taxon>
        <taxon>Symbiodinium</taxon>
    </lineage>
</organism>
<dbReference type="InterPro" id="IPR013087">
    <property type="entry name" value="Znf_C2H2_type"/>
</dbReference>
<keyword evidence="6" id="KW-1185">Reference proteome</keyword>
<sequence length="1344" mass="150282">MMTRSEEAACFHRHFTAKFTAAAEALTQLETTTQLLHERQGEPCEGPTLQPTVLARHLQHAPLRKAVPPGHPPSAIWRLCSDIIATRVCHVLNTHWTPQPNRVPRPWSDAHLVLIRKPAKTGKEEGHYRPIGLQDQLGKLTFKALVEPYQADIHSIAAQFPQYGYMPGRSHRDALRRVFDHCAHIRAKCRAHHCTLHDRFEGKAATALIGGLQVTLDLAGAFDAMPRHRLLEGMEHMNLPLSFIQIVMCWHHQAHYHINHDGTDRVVHATQGVRQGCAVAPLLWLIFSHLISAKLAAKIGYHATVNLLSIFADDYHCSGEFSSTHDLEVILSHMAVLLHTLADMGMTVSPAKSKAILKCAGPGAEQLRRRFTRKTAQGKVLRIYSAQECIDIPLVDSFTYLGAIVSYDHYEDRTLAHRLEACVYTATVYGLDACGLAPLGAKKLTAQILRQIRLIVRDPVYMTGTSHQQVLTKWNLLSPIEALRHQLHKETVDPETQPDIFKRGPDSAAWQRVMDTLQDFSPSQLVEMNNQRVHGHPCPECGIYFATRASMLGHMTRKHKDHPARPVNQPTRTFDKHSDALGGLPQCSHCKVKLCDFSSLRKHINEQRCKVLYPTRRARPTDDSEIQLPYFQRIDSGSDTTVPCAPSGLCAQVRPPDSTLPNVLSCGKSALCISNCVTTGLAMEELQQVFGPLMKDQLDLMEWAPTMKREAEPESAPAERGKVPKTEQGKGRPRQPAPPSKQHWRKGGGKGRGHETPNLTYLIKALARLALQQETALKILRQDYSWVLFIQPGGGNNDQYTLITMLHASLKDIGGVTQTPFQKKAEDNKWLQEGHWCYQKWSPALGSLVVDEGRPPLPHAKLVEALQLLLPIIMQPYMIHRFHATRPLADTMTGVTAFQLDISNRTKGHPTVWETLEALTGLSAMQVIGLQLRRDTLKQSPAAALVQQVADILKYGAQEQAWRDVYHARKPIHVHALSSWRPLLCNWANLHQQHDACEFLEHLLGAGRPQVLQGKWESRIVSEVEGTETRGQHNTQRSITLDLADPYATTNLQALVDHWHTGGTYVQACTHPPRILLLRISRFLDTDAGETIKLHTRVTIPTAVRIPYSLEIDEKIPDDMPYPRHIAEQIAADMIACGQVRMSAWKLLCDSLPRGDLRSEAHADLPGSMCFMSGAYSQGPLHGLRRNTSKFPWVTLMVCRYIRSCTRVPFTSFVLQRNTFMHAHRDMNNAAQSVNAVLPCSAFIGGGVWVYDPDGSHACMDGTMQGNVLNLTLPGVTFDPQQWHETRPWTGDRITIAIFTVRAVDELNPAHVDTLRRLVFALPTTPASPAPPTPPTTDPDLDSE</sequence>
<proteinExistence type="predicted"/>
<feature type="compositionally biased region" description="Basic and acidic residues" evidence="2">
    <location>
        <begin position="708"/>
        <end position="730"/>
    </location>
</feature>
<keyword evidence="1" id="KW-0862">Zinc</keyword>
<dbReference type="InterPro" id="IPR038765">
    <property type="entry name" value="Papain-like_cys_pep_sf"/>
</dbReference>
<dbReference type="SUPFAM" id="SSF54001">
    <property type="entry name" value="Cysteine proteinases"/>
    <property type="match status" value="1"/>
</dbReference>
<dbReference type="PANTHER" id="PTHR19446">
    <property type="entry name" value="REVERSE TRANSCRIPTASES"/>
    <property type="match status" value="1"/>
</dbReference>
<gene>
    <name evidence="5" type="ORF">SNAT2548_LOCUS28388</name>
</gene>
<name>A0A812SXX7_9DINO</name>
<feature type="domain" description="Reverse transcriptase" evidence="4">
    <location>
        <begin position="96"/>
        <end position="405"/>
    </location>
</feature>
<reference evidence="5" key="1">
    <citation type="submission" date="2021-02" db="EMBL/GenBank/DDBJ databases">
        <authorList>
            <person name="Dougan E. K."/>
            <person name="Rhodes N."/>
            <person name="Thang M."/>
            <person name="Chan C."/>
        </authorList>
    </citation>
    <scope>NUCLEOTIDE SEQUENCE</scope>
</reference>
<dbReference type="Pfam" id="PF00078">
    <property type="entry name" value="RVT_1"/>
    <property type="match status" value="1"/>
</dbReference>
<dbReference type="GO" id="GO:0008270">
    <property type="term" value="F:zinc ion binding"/>
    <property type="evidence" value="ECO:0007669"/>
    <property type="project" value="UniProtKB-KW"/>
</dbReference>
<feature type="region of interest" description="Disordered" evidence="2">
    <location>
        <begin position="708"/>
        <end position="755"/>
    </location>
</feature>
<dbReference type="PROSITE" id="PS50157">
    <property type="entry name" value="ZINC_FINGER_C2H2_2"/>
    <property type="match status" value="1"/>
</dbReference>
<evidence type="ECO:0000256" key="1">
    <source>
        <dbReference type="PROSITE-ProRule" id="PRU00042"/>
    </source>
</evidence>
<feature type="domain" description="C2H2-type" evidence="3">
    <location>
        <begin position="536"/>
        <end position="564"/>
    </location>
</feature>
<dbReference type="InterPro" id="IPR000477">
    <property type="entry name" value="RT_dom"/>
</dbReference>
<feature type="compositionally biased region" description="Basic residues" evidence="2">
    <location>
        <begin position="742"/>
        <end position="751"/>
    </location>
</feature>
<evidence type="ECO:0000313" key="6">
    <source>
        <dbReference type="Proteomes" id="UP000604046"/>
    </source>
</evidence>
<evidence type="ECO:0000256" key="2">
    <source>
        <dbReference type="SAM" id="MobiDB-lite"/>
    </source>
</evidence>
<keyword evidence="1" id="KW-0479">Metal-binding</keyword>
<evidence type="ECO:0000259" key="3">
    <source>
        <dbReference type="PROSITE" id="PS50157"/>
    </source>
</evidence>
<comment type="caution">
    <text evidence="5">The sequence shown here is derived from an EMBL/GenBank/DDBJ whole genome shotgun (WGS) entry which is preliminary data.</text>
</comment>